<feature type="region of interest" description="Disordered" evidence="1">
    <location>
        <begin position="96"/>
        <end position="131"/>
    </location>
</feature>
<protein>
    <submittedName>
        <fullName evidence="2">Uncharacterized protein</fullName>
    </submittedName>
</protein>
<gene>
    <name evidence="2" type="ORF">METZ01_LOCUS402148</name>
</gene>
<organism evidence="2">
    <name type="scientific">marine metagenome</name>
    <dbReference type="NCBI Taxonomy" id="408172"/>
    <lineage>
        <taxon>unclassified sequences</taxon>
        <taxon>metagenomes</taxon>
        <taxon>ecological metagenomes</taxon>
    </lineage>
</organism>
<dbReference type="EMBL" id="UINC01154165">
    <property type="protein sequence ID" value="SVD49294.1"/>
    <property type="molecule type" value="Genomic_DNA"/>
</dbReference>
<feature type="non-terminal residue" evidence="2">
    <location>
        <position position="131"/>
    </location>
</feature>
<feature type="non-terminal residue" evidence="2">
    <location>
        <position position="1"/>
    </location>
</feature>
<reference evidence="2" key="1">
    <citation type="submission" date="2018-05" db="EMBL/GenBank/DDBJ databases">
        <authorList>
            <person name="Lanie J.A."/>
            <person name="Ng W.-L."/>
            <person name="Kazmierczak K.M."/>
            <person name="Andrzejewski T.M."/>
            <person name="Davidsen T.M."/>
            <person name="Wayne K.J."/>
            <person name="Tettelin H."/>
            <person name="Glass J.I."/>
            <person name="Rusch D."/>
            <person name="Podicherti R."/>
            <person name="Tsui H.-C.T."/>
            <person name="Winkler M.E."/>
        </authorList>
    </citation>
    <scope>NUCLEOTIDE SEQUENCE</scope>
</reference>
<name>A0A382VS92_9ZZZZ</name>
<accession>A0A382VS92</accession>
<sequence>VKSIKKTEKHNKRSFKMKKYSSIISIALLFAFVSTSDAQKLGSAKGSKSDSGMKNVIECLSKVRLSSSDYYLVKKAGSGEKLSGKEENQLANLAAKHCGKSEKSGKSSKGKLSSGRTAEMKGAKGAAGKGD</sequence>
<dbReference type="AlphaFoldDB" id="A0A382VS92"/>
<proteinExistence type="predicted"/>
<evidence type="ECO:0000313" key="2">
    <source>
        <dbReference type="EMBL" id="SVD49294.1"/>
    </source>
</evidence>
<evidence type="ECO:0000256" key="1">
    <source>
        <dbReference type="SAM" id="MobiDB-lite"/>
    </source>
</evidence>